<proteinExistence type="predicted"/>
<protein>
    <submittedName>
        <fullName evidence="1">Uncharacterized protein</fullName>
    </submittedName>
</protein>
<dbReference type="EMBL" id="CP045891">
    <property type="protein sequence ID" value="QQP58294.1"/>
    <property type="molecule type" value="Genomic_DNA"/>
</dbReference>
<keyword evidence="2" id="KW-1185">Reference proteome</keyword>
<gene>
    <name evidence="1" type="ORF">FKW44_003561</name>
</gene>
<evidence type="ECO:0000313" key="2">
    <source>
        <dbReference type="Proteomes" id="UP000595437"/>
    </source>
</evidence>
<reference evidence="2" key="1">
    <citation type="submission" date="2021-01" db="EMBL/GenBank/DDBJ databases">
        <title>Caligus Genome Assembly.</title>
        <authorList>
            <person name="Gallardo-Escarate C."/>
        </authorList>
    </citation>
    <scope>NUCLEOTIDE SEQUENCE [LARGE SCALE GENOMIC DNA]</scope>
</reference>
<accession>A0A7T8QX15</accession>
<name>A0A7T8QX15_CALRO</name>
<dbReference type="AlphaFoldDB" id="A0A7T8QX15"/>
<dbReference type="Proteomes" id="UP000595437">
    <property type="component" value="Chromosome 2"/>
</dbReference>
<sequence length="108" mass="12521">MSMEDRESLLEEHLPLASTRYSEYEKAFANCRVGLLRLNALLRKMEKHLNNATNSAFEVKLFFAKLSRAKEEVKDLRSLTDLASQYWYNIGDEPSVMAFIDASDRLEE</sequence>
<evidence type="ECO:0000313" key="1">
    <source>
        <dbReference type="EMBL" id="QQP58294.1"/>
    </source>
</evidence>
<organism evidence="1 2">
    <name type="scientific">Caligus rogercresseyi</name>
    <name type="common">Sea louse</name>
    <dbReference type="NCBI Taxonomy" id="217165"/>
    <lineage>
        <taxon>Eukaryota</taxon>
        <taxon>Metazoa</taxon>
        <taxon>Ecdysozoa</taxon>
        <taxon>Arthropoda</taxon>
        <taxon>Crustacea</taxon>
        <taxon>Multicrustacea</taxon>
        <taxon>Hexanauplia</taxon>
        <taxon>Copepoda</taxon>
        <taxon>Siphonostomatoida</taxon>
        <taxon>Caligidae</taxon>
        <taxon>Caligus</taxon>
    </lineage>
</organism>